<reference evidence="1 2" key="1">
    <citation type="journal article" date="2014" name="Genome Announc.">
        <title>Comparative Genome Analysis of Two Isolates of the Fish Pathogen Piscirickettsia salmonis from Different Hosts Reveals Major Differences in Virulence-Associated Secretion Systems.</title>
        <authorList>
            <person name="Bohle H."/>
            <person name="Henriquez P."/>
            <person name="Grothusen H."/>
            <person name="Navas E."/>
            <person name="Sandoval A."/>
            <person name="Bustamante F."/>
            <person name="Bustos P."/>
            <person name="Mancilla M."/>
        </authorList>
    </citation>
    <scope>NUCLEOTIDE SEQUENCE [LARGE SCALE GENOMIC DNA]</scope>
    <source>
        <strain evidence="2">B1-32597</strain>
    </source>
</reference>
<organism evidence="1 2">
    <name type="scientific">Piscirickettsia salmonis</name>
    <dbReference type="NCBI Taxonomy" id="1238"/>
    <lineage>
        <taxon>Bacteria</taxon>
        <taxon>Pseudomonadati</taxon>
        <taxon>Pseudomonadota</taxon>
        <taxon>Gammaproteobacteria</taxon>
        <taxon>Thiotrichales</taxon>
        <taxon>Piscirickettsiaceae</taxon>
        <taxon>Piscirickettsia</taxon>
    </lineage>
</organism>
<dbReference type="AlphaFoldDB" id="A0AAC9EUZ6"/>
<evidence type="ECO:0000313" key="2">
    <source>
        <dbReference type="Proteomes" id="UP000029558"/>
    </source>
</evidence>
<gene>
    <name evidence="1" type="ORF">KU39_1649</name>
</gene>
<dbReference type="EMBL" id="CP012508">
    <property type="protein sequence ID" value="ALB22831.1"/>
    <property type="molecule type" value="Genomic_DNA"/>
</dbReference>
<accession>A0AAC9EUZ6</accession>
<name>A0AAC9EUZ6_PISSA</name>
<protein>
    <submittedName>
        <fullName evidence="1">Transposase</fullName>
    </submittedName>
</protein>
<proteinExistence type="predicted"/>
<evidence type="ECO:0000313" key="1">
    <source>
        <dbReference type="EMBL" id="ALB22831.1"/>
    </source>
</evidence>
<dbReference type="Proteomes" id="UP000029558">
    <property type="component" value="Chromosome"/>
</dbReference>
<sequence length="34" mass="3744">MVKKVNSYSEEFRKEAVATALRSVSVTQTAKDLG</sequence>